<dbReference type="STRING" id="595537.Varpa_5062"/>
<dbReference type="KEGG" id="vpe:Varpa_5062"/>
<dbReference type="HOGENOM" id="CLU_058643_0_1_4"/>
<organism evidence="3 4">
    <name type="scientific">Variovorax paradoxus (strain EPS)</name>
    <dbReference type="NCBI Taxonomy" id="595537"/>
    <lineage>
        <taxon>Bacteria</taxon>
        <taxon>Pseudomonadati</taxon>
        <taxon>Pseudomonadota</taxon>
        <taxon>Betaproteobacteria</taxon>
        <taxon>Burkholderiales</taxon>
        <taxon>Comamonadaceae</taxon>
        <taxon>Variovorax</taxon>
    </lineage>
</organism>
<protein>
    <submittedName>
        <fullName evidence="3">NAD(P)H dehydrogenase (Quinone)</fullName>
    </submittedName>
</protein>
<dbReference type="InterPro" id="IPR003680">
    <property type="entry name" value="Flavodoxin_fold"/>
</dbReference>
<dbReference type="Pfam" id="PF02525">
    <property type="entry name" value="Flavodoxin_2"/>
    <property type="match status" value="1"/>
</dbReference>
<dbReference type="Gene3D" id="3.40.50.360">
    <property type="match status" value="1"/>
</dbReference>
<dbReference type="SUPFAM" id="SSF52218">
    <property type="entry name" value="Flavoproteins"/>
    <property type="match status" value="1"/>
</dbReference>
<gene>
    <name evidence="3" type="ordered locus">Varpa_5062</name>
</gene>
<keyword evidence="1" id="KW-0560">Oxidoreductase</keyword>
<dbReference type="AlphaFoldDB" id="E6V383"/>
<proteinExistence type="predicted"/>
<evidence type="ECO:0000256" key="1">
    <source>
        <dbReference type="ARBA" id="ARBA00023002"/>
    </source>
</evidence>
<dbReference type="InterPro" id="IPR029039">
    <property type="entry name" value="Flavoprotein-like_sf"/>
</dbReference>
<dbReference type="GO" id="GO:0010181">
    <property type="term" value="F:FMN binding"/>
    <property type="evidence" value="ECO:0007669"/>
    <property type="project" value="TreeGrafter"/>
</dbReference>
<dbReference type="GO" id="GO:0003955">
    <property type="term" value="F:NAD(P)H dehydrogenase (quinone) activity"/>
    <property type="evidence" value="ECO:0007669"/>
    <property type="project" value="TreeGrafter"/>
</dbReference>
<sequence length="252" mass="27710">MTTTTSSGNPADESGGIYVIAAHPHWRDSRVNRRMLAAARAVPGVEVCDLYGSYPDFAIDVEAEQARLAKARLVVLVHPIQWYSMPALQKLWVDDVLSYGWAYGPGGTALQGKDFWLVATTGSPESSYHPQNYHRYFFDAFLPPYEQTAALCGMRFLPPLIFYGARSADEAEVTAHVETYAQRLGSYPDWPEIEEIDACIACPVPEADRPAESDDMGQVVSSTFHSAMTRSIASIPAANEARNNDSNREGTA</sequence>
<evidence type="ECO:0000259" key="2">
    <source>
        <dbReference type="Pfam" id="PF02525"/>
    </source>
</evidence>
<dbReference type="eggNOG" id="COG2249">
    <property type="taxonomic scope" value="Bacteria"/>
</dbReference>
<dbReference type="RefSeq" id="WP_013543430.1">
    <property type="nucleotide sequence ID" value="NC_014931.1"/>
</dbReference>
<dbReference type="EMBL" id="CP002417">
    <property type="protein sequence ID" value="ADU39222.1"/>
    <property type="molecule type" value="Genomic_DNA"/>
</dbReference>
<feature type="domain" description="Flavodoxin-like fold" evidence="2">
    <location>
        <begin position="17"/>
        <end position="184"/>
    </location>
</feature>
<dbReference type="Proteomes" id="UP000008917">
    <property type="component" value="Chromosome"/>
</dbReference>
<dbReference type="PANTHER" id="PTHR47307:SF2">
    <property type="entry name" value="GLUTATHIONE-REGULATED POTASSIUM-EFFLUX SYSTEM ANCILLARY PROTEIN KEFF"/>
    <property type="match status" value="1"/>
</dbReference>
<dbReference type="GO" id="GO:0009055">
    <property type="term" value="F:electron transfer activity"/>
    <property type="evidence" value="ECO:0007669"/>
    <property type="project" value="TreeGrafter"/>
</dbReference>
<accession>E6V383</accession>
<dbReference type="InterPro" id="IPR046980">
    <property type="entry name" value="KefG/KefF"/>
</dbReference>
<reference evidence="3 4" key="2">
    <citation type="journal article" date="2013" name="Genome Announc.">
        <title>Genome of the Root-Associated Plant Growth-Promoting Bacterium Variovorax paradoxus Strain EPS.</title>
        <authorList>
            <person name="Han J.I."/>
            <person name="Spain J.C."/>
            <person name="Leadbetter J.R."/>
            <person name="Ovchinnikova G."/>
            <person name="Goodwin L.A."/>
            <person name="Han C.S."/>
            <person name="Woyke T."/>
            <person name="Davenport K.W."/>
            <person name="Orwin P.M."/>
        </authorList>
    </citation>
    <scope>NUCLEOTIDE SEQUENCE [LARGE SCALE GENOMIC DNA]</scope>
    <source>
        <strain evidence="3 4">EPS</strain>
    </source>
</reference>
<name>E6V383_VARPE</name>
<reference evidence="4" key="1">
    <citation type="submission" date="2010-12" db="EMBL/GenBank/DDBJ databases">
        <title>Complete sequence of Variovorax paradoxus EPS.</title>
        <authorList>
            <consortium name="US DOE Joint Genome Institute"/>
            <person name="Lucas S."/>
            <person name="Copeland A."/>
            <person name="Lapidus A."/>
            <person name="Cheng J.-F."/>
            <person name="Goodwin L."/>
            <person name="Pitluck S."/>
            <person name="Teshima H."/>
            <person name="Detter J.C."/>
            <person name="Han C."/>
            <person name="Tapia R."/>
            <person name="Land M."/>
            <person name="Hauser L."/>
            <person name="Kyrpides N."/>
            <person name="Ivanova N."/>
            <person name="Ovchinnikova G."/>
            <person name="Orwin P."/>
            <person name="Han J.-I.G."/>
            <person name="Woyke T."/>
        </authorList>
    </citation>
    <scope>NUCLEOTIDE SEQUENCE [LARGE SCALE GENOMIC DNA]</scope>
    <source>
        <strain evidence="4">EPS</strain>
    </source>
</reference>
<dbReference type="OrthoDB" id="9798454at2"/>
<evidence type="ECO:0000313" key="3">
    <source>
        <dbReference type="EMBL" id="ADU39222.1"/>
    </source>
</evidence>
<dbReference type="PANTHER" id="PTHR47307">
    <property type="entry name" value="GLUTATHIONE-REGULATED POTASSIUM-EFFLUX SYSTEM ANCILLARY PROTEIN KEFG"/>
    <property type="match status" value="1"/>
</dbReference>
<evidence type="ECO:0000313" key="4">
    <source>
        <dbReference type="Proteomes" id="UP000008917"/>
    </source>
</evidence>